<organism evidence="2 3">
    <name type="scientific">Silvanigrella paludirubra</name>
    <dbReference type="NCBI Taxonomy" id="2499159"/>
    <lineage>
        <taxon>Bacteria</taxon>
        <taxon>Pseudomonadati</taxon>
        <taxon>Bdellovibrionota</taxon>
        <taxon>Oligoflexia</taxon>
        <taxon>Silvanigrellales</taxon>
        <taxon>Silvanigrellaceae</taxon>
        <taxon>Silvanigrella</taxon>
    </lineage>
</organism>
<dbReference type="Proteomes" id="UP000437748">
    <property type="component" value="Unassembled WGS sequence"/>
</dbReference>
<gene>
    <name evidence="2" type="ORF">GCL60_00510</name>
</gene>
<name>A0A6N6VV19_9BACT</name>
<sequence length="280" mass="33745">MILIYDYNNSILHFSYCNKDETSPYRGILIKSFEKICFENNVFCLVLNLKLKNSIFIPDFRYYLKNKFFKLVILYFFVFIYKIYLFCNFISLKLSKINYKNKKIMNHFVIIIILLICLFRFIICGFYVDKNKNEEKLNISLLDWRKIIFQMPINKSIEVNKFFYFESNFPIIKGIHDFYVLPIQLENLNKDYPDRYIAVSFKEIISMDKKLNLIKLSNKFSCLNENKDSYFIFLIHKNIDILLFEKKSQVSNIQKFILVPQSNFIDKANLKNICNYIPLI</sequence>
<feature type="transmembrane region" description="Helical" evidence="1">
    <location>
        <begin position="68"/>
        <end position="87"/>
    </location>
</feature>
<keyword evidence="1" id="KW-0812">Transmembrane</keyword>
<evidence type="ECO:0000256" key="1">
    <source>
        <dbReference type="SAM" id="Phobius"/>
    </source>
</evidence>
<reference evidence="2 3" key="1">
    <citation type="submission" date="2019-10" db="EMBL/GenBank/DDBJ databases">
        <title>New species of Slilvanegrellaceae.</title>
        <authorList>
            <person name="Pitt A."/>
            <person name="Hahn M.W."/>
        </authorList>
    </citation>
    <scope>NUCLEOTIDE SEQUENCE [LARGE SCALE GENOMIC DNA]</scope>
    <source>
        <strain evidence="2 3">SP-Ram-0.45-NSY-1</strain>
    </source>
</reference>
<evidence type="ECO:0000313" key="2">
    <source>
        <dbReference type="EMBL" id="KAB8040430.1"/>
    </source>
</evidence>
<keyword evidence="1" id="KW-0472">Membrane</keyword>
<proteinExistence type="predicted"/>
<dbReference type="RefSeq" id="WP_153417945.1">
    <property type="nucleotide sequence ID" value="NZ_WFLM01000001.1"/>
</dbReference>
<keyword evidence="1" id="KW-1133">Transmembrane helix</keyword>
<dbReference type="EMBL" id="WFLM01000001">
    <property type="protein sequence ID" value="KAB8040430.1"/>
    <property type="molecule type" value="Genomic_DNA"/>
</dbReference>
<dbReference type="OrthoDB" id="9850960at2"/>
<comment type="caution">
    <text evidence="2">The sequence shown here is derived from an EMBL/GenBank/DDBJ whole genome shotgun (WGS) entry which is preliminary data.</text>
</comment>
<feature type="transmembrane region" description="Helical" evidence="1">
    <location>
        <begin position="108"/>
        <end position="128"/>
    </location>
</feature>
<protein>
    <submittedName>
        <fullName evidence="2">Uncharacterized protein</fullName>
    </submittedName>
</protein>
<evidence type="ECO:0000313" key="3">
    <source>
        <dbReference type="Proteomes" id="UP000437748"/>
    </source>
</evidence>
<accession>A0A6N6VV19</accession>
<dbReference type="AlphaFoldDB" id="A0A6N6VV19"/>
<keyword evidence="3" id="KW-1185">Reference proteome</keyword>